<gene>
    <name evidence="4" type="primary">LOC120275594</name>
</gene>
<protein>
    <submittedName>
        <fullName evidence="4">Zeatin O-glucosyltransferase-like</fullName>
    </submittedName>
</protein>
<evidence type="ECO:0000259" key="2">
    <source>
        <dbReference type="Pfam" id="PF26168"/>
    </source>
</evidence>
<evidence type="ECO:0000313" key="3">
    <source>
        <dbReference type="Proteomes" id="UP001515500"/>
    </source>
</evidence>
<dbReference type="Pfam" id="PF26168">
    <property type="entry name" value="Glyco_transf_N"/>
    <property type="match status" value="1"/>
</dbReference>
<dbReference type="RefSeq" id="XP_039138149.1">
    <property type="nucleotide sequence ID" value="XM_039282215.1"/>
</dbReference>
<reference evidence="4" key="1">
    <citation type="submission" date="2025-08" db="UniProtKB">
        <authorList>
            <consortium name="RefSeq"/>
        </authorList>
    </citation>
    <scope>IDENTIFICATION</scope>
</reference>
<feature type="domain" description="Glycosyltransferase N-terminal" evidence="2">
    <location>
        <begin position="19"/>
        <end position="170"/>
    </location>
</feature>
<dbReference type="SUPFAM" id="SSF53756">
    <property type="entry name" value="UDP-Glycosyltransferase/glycogen phosphorylase"/>
    <property type="match status" value="1"/>
</dbReference>
<dbReference type="GO" id="GO:1901135">
    <property type="term" value="P:carbohydrate derivative metabolic process"/>
    <property type="evidence" value="ECO:0007669"/>
    <property type="project" value="UniProtKB-ARBA"/>
</dbReference>
<proteinExistence type="inferred from homology"/>
<name>A0AB40CIU2_DIOCR</name>
<dbReference type="Proteomes" id="UP001515500">
    <property type="component" value="Chromosome 14"/>
</dbReference>
<evidence type="ECO:0000256" key="1">
    <source>
        <dbReference type="ARBA" id="ARBA00009995"/>
    </source>
</evidence>
<dbReference type="Gene3D" id="3.40.50.2000">
    <property type="entry name" value="Glycogen Phosphorylase B"/>
    <property type="match status" value="1"/>
</dbReference>
<dbReference type="AlphaFoldDB" id="A0AB40CIU2"/>
<dbReference type="GO" id="GO:0008194">
    <property type="term" value="F:UDP-glycosyltransferase activity"/>
    <property type="evidence" value="ECO:0007669"/>
    <property type="project" value="UniProtKB-ARBA"/>
</dbReference>
<sequence length="191" mass="21197">MSSSQHSTNIIMNNNKNTTILVIPFPAQGHLNQLLHLSLHLSASGHFSSVHFAGSSIHNLQIISRFQGWPSSSLSTLRMHDFPLPPFSTPPPNPSSIFPDHLLPLFHSLSQLQPFLSSLLHDLSSSSKRLILIHDPLMSFAAKQALSLKTSTHIQVFKYICAPCFFHLSFLPNQTSSDLVLKQFPGCYSDT</sequence>
<comment type="similarity">
    <text evidence="1">Belongs to the UDP-glycosyltransferase family.</text>
</comment>
<dbReference type="PANTHER" id="PTHR48044">
    <property type="entry name" value="GLYCOSYLTRANSFERASE"/>
    <property type="match status" value="1"/>
</dbReference>
<dbReference type="PANTHER" id="PTHR48044:SF22">
    <property type="entry name" value="GLYCOSYLTRANSFERASE"/>
    <property type="match status" value="1"/>
</dbReference>
<accession>A0AB40CIU2</accession>
<dbReference type="GeneID" id="120275594"/>
<evidence type="ECO:0000313" key="4">
    <source>
        <dbReference type="RefSeq" id="XP_039138149.1"/>
    </source>
</evidence>
<keyword evidence="3" id="KW-1185">Reference proteome</keyword>
<dbReference type="InterPro" id="IPR058980">
    <property type="entry name" value="Glyco_transf_N"/>
</dbReference>
<feature type="non-terminal residue" evidence="4">
    <location>
        <position position="191"/>
    </location>
</feature>
<organism evidence="3 4">
    <name type="scientific">Dioscorea cayennensis subsp. rotundata</name>
    <name type="common">White Guinea yam</name>
    <name type="synonym">Dioscorea rotundata</name>
    <dbReference type="NCBI Taxonomy" id="55577"/>
    <lineage>
        <taxon>Eukaryota</taxon>
        <taxon>Viridiplantae</taxon>
        <taxon>Streptophyta</taxon>
        <taxon>Embryophyta</taxon>
        <taxon>Tracheophyta</taxon>
        <taxon>Spermatophyta</taxon>
        <taxon>Magnoliopsida</taxon>
        <taxon>Liliopsida</taxon>
        <taxon>Dioscoreales</taxon>
        <taxon>Dioscoreaceae</taxon>
        <taxon>Dioscorea</taxon>
    </lineage>
</organism>